<keyword evidence="4" id="KW-1133">Transmembrane helix</keyword>
<dbReference type="InterPro" id="IPR036259">
    <property type="entry name" value="MFS_trans_sf"/>
</dbReference>
<feature type="transmembrane region" description="Helical" evidence="4">
    <location>
        <begin position="34"/>
        <end position="55"/>
    </location>
</feature>
<reference evidence="6" key="2">
    <citation type="submission" date="2013-12" db="EMBL/GenBank/DDBJ databases">
        <title>Evolution of pathogenesis and genome organization in the Tremellales.</title>
        <authorList>
            <person name="Cuomo C."/>
            <person name="Litvintseva A."/>
            <person name="Heitman J."/>
            <person name="Chen Y."/>
            <person name="Sun S."/>
            <person name="Springer D."/>
            <person name="Dromer F."/>
            <person name="Young S."/>
            <person name="Zeng Q."/>
            <person name="Chapman S."/>
            <person name="Gujja S."/>
            <person name="Saif S."/>
            <person name="Birren B."/>
        </authorList>
    </citation>
    <scope>NUCLEOTIDE SEQUENCE [LARGE SCALE GENOMIC DNA]</scope>
    <source>
        <strain evidence="6">CBS 10435</strain>
    </source>
</reference>
<evidence type="ECO:0008006" key="7">
    <source>
        <dbReference type="Google" id="ProtNLM"/>
    </source>
</evidence>
<evidence type="ECO:0000313" key="5">
    <source>
        <dbReference type="EMBL" id="OCF60615.1"/>
    </source>
</evidence>
<feature type="transmembrane region" description="Helical" evidence="4">
    <location>
        <begin position="232"/>
        <end position="252"/>
    </location>
</feature>
<accession>A0A1B9IYK1</accession>
<evidence type="ECO:0000256" key="1">
    <source>
        <dbReference type="ARBA" id="ARBA00004141"/>
    </source>
</evidence>
<dbReference type="Proteomes" id="UP000092583">
    <property type="component" value="Unassembled WGS sequence"/>
</dbReference>
<feature type="transmembrane region" description="Helical" evidence="4">
    <location>
        <begin position="333"/>
        <end position="352"/>
    </location>
</feature>
<feature type="transmembrane region" description="Helical" evidence="4">
    <location>
        <begin position="76"/>
        <end position="97"/>
    </location>
</feature>
<dbReference type="PANTHER" id="PTHR11360:SF284">
    <property type="entry name" value="EG:103B4.3 PROTEIN-RELATED"/>
    <property type="match status" value="1"/>
</dbReference>
<feature type="transmembrane region" description="Helical" evidence="4">
    <location>
        <begin position="358"/>
        <end position="378"/>
    </location>
</feature>
<keyword evidence="6" id="KW-1185">Reference proteome</keyword>
<dbReference type="Gene3D" id="1.20.1250.20">
    <property type="entry name" value="MFS general substrate transporter like domains"/>
    <property type="match status" value="1"/>
</dbReference>
<gene>
    <name evidence="5" type="ORF">L486_00250</name>
</gene>
<feature type="compositionally biased region" description="Polar residues" evidence="3">
    <location>
        <begin position="1"/>
        <end position="12"/>
    </location>
</feature>
<comment type="similarity">
    <text evidence="2">Belongs to the major facilitator superfamily. Monocarboxylate porter (TC 2.A.1.13) family.</text>
</comment>
<comment type="subcellular location">
    <subcellularLocation>
        <location evidence="1">Membrane</location>
        <topology evidence="1">Multi-pass membrane protein</topology>
    </subcellularLocation>
</comment>
<dbReference type="InterPro" id="IPR050327">
    <property type="entry name" value="Proton-linked_MCT"/>
</dbReference>
<protein>
    <recommendedName>
        <fullName evidence="7">Major facilitator superfamily (MFS) profile domain-containing protein</fullName>
    </recommendedName>
</protein>
<dbReference type="GO" id="GO:0022857">
    <property type="term" value="F:transmembrane transporter activity"/>
    <property type="evidence" value="ECO:0007669"/>
    <property type="project" value="InterPro"/>
</dbReference>
<dbReference type="AlphaFoldDB" id="A0A1B9IYK1"/>
<dbReference type="SUPFAM" id="SSF103473">
    <property type="entry name" value="MFS general substrate transporter"/>
    <property type="match status" value="1"/>
</dbReference>
<evidence type="ECO:0000256" key="4">
    <source>
        <dbReference type="SAM" id="Phobius"/>
    </source>
</evidence>
<name>A0A1B9IYK1_9TREE</name>
<organism evidence="5 6">
    <name type="scientific">Kwoniella mangroviensis CBS 10435</name>
    <dbReference type="NCBI Taxonomy" id="1331196"/>
    <lineage>
        <taxon>Eukaryota</taxon>
        <taxon>Fungi</taxon>
        <taxon>Dikarya</taxon>
        <taxon>Basidiomycota</taxon>
        <taxon>Agaricomycotina</taxon>
        <taxon>Tremellomycetes</taxon>
        <taxon>Tremellales</taxon>
        <taxon>Cryptococcaceae</taxon>
        <taxon>Kwoniella</taxon>
    </lineage>
</organism>
<dbReference type="Pfam" id="PF07690">
    <property type="entry name" value="MFS_1"/>
    <property type="match status" value="1"/>
</dbReference>
<reference evidence="5 6" key="1">
    <citation type="submission" date="2013-07" db="EMBL/GenBank/DDBJ databases">
        <title>The Genome Sequence of Kwoniella mangroviensis CBS10435.</title>
        <authorList>
            <consortium name="The Broad Institute Genome Sequencing Platform"/>
            <person name="Cuomo C."/>
            <person name="Litvintseva A."/>
            <person name="Chen Y."/>
            <person name="Heitman J."/>
            <person name="Sun S."/>
            <person name="Springer D."/>
            <person name="Dromer F."/>
            <person name="Young S.K."/>
            <person name="Zeng Q."/>
            <person name="Gargeya S."/>
            <person name="Fitzgerald M."/>
            <person name="Abouelleil A."/>
            <person name="Alvarado L."/>
            <person name="Berlin A.M."/>
            <person name="Chapman S.B."/>
            <person name="Dewar J."/>
            <person name="Goldberg J."/>
            <person name="Griggs A."/>
            <person name="Gujja S."/>
            <person name="Hansen M."/>
            <person name="Howarth C."/>
            <person name="Imamovic A."/>
            <person name="Larimer J."/>
            <person name="McCowan C."/>
            <person name="Murphy C."/>
            <person name="Pearson M."/>
            <person name="Priest M."/>
            <person name="Roberts A."/>
            <person name="Saif S."/>
            <person name="Shea T."/>
            <person name="Sykes S."/>
            <person name="Wortman J."/>
            <person name="Nusbaum C."/>
            <person name="Birren B."/>
        </authorList>
    </citation>
    <scope>NUCLEOTIDE SEQUENCE [LARGE SCALE GENOMIC DNA]</scope>
    <source>
        <strain evidence="5 6">CBS 10435</strain>
    </source>
</reference>
<feature type="transmembrane region" description="Helical" evidence="4">
    <location>
        <begin position="303"/>
        <end position="321"/>
    </location>
</feature>
<feature type="transmembrane region" description="Helical" evidence="4">
    <location>
        <begin position="103"/>
        <end position="124"/>
    </location>
</feature>
<dbReference type="GO" id="GO:0016020">
    <property type="term" value="C:membrane"/>
    <property type="evidence" value="ECO:0007669"/>
    <property type="project" value="UniProtKB-SubCell"/>
</dbReference>
<feature type="transmembrane region" description="Helical" evidence="4">
    <location>
        <begin position="136"/>
        <end position="157"/>
    </location>
</feature>
<keyword evidence="4" id="KW-0472">Membrane</keyword>
<dbReference type="EMBL" id="KI669459">
    <property type="protein sequence ID" value="OCF60615.1"/>
    <property type="molecule type" value="Genomic_DNA"/>
</dbReference>
<proteinExistence type="inferred from homology"/>
<dbReference type="PANTHER" id="PTHR11360">
    <property type="entry name" value="MONOCARBOXYLATE TRANSPORTER"/>
    <property type="match status" value="1"/>
</dbReference>
<dbReference type="OrthoDB" id="6499973at2759"/>
<feature type="transmembrane region" description="Helical" evidence="4">
    <location>
        <begin position="163"/>
        <end position="183"/>
    </location>
</feature>
<evidence type="ECO:0000313" key="6">
    <source>
        <dbReference type="Proteomes" id="UP000092583"/>
    </source>
</evidence>
<keyword evidence="4" id="KW-0812">Transmembrane</keyword>
<sequence length="392" mass="42697">MSHSQAQENGQEAPSDIEKAPTANGPPAVPDGGLRAWLCVLGAWLTMFATFGYANSFGVFQSYYIIKYPSVSPSDISWVGSVQLFFQFAFGAITGPLYDKGYFYHLMYSGSVLYIICIFMTSLCKEFWETFLSQGLGLGMGIGIILLPSFSIMSQYFNKKRALAMGIAVTGSSAGAIVLPIMLNRLITSHGFQQAVQYTGYLLMGCLIIANLCLKPRLPPISHPTVRPSPKVIFADLPYCLIVAGLFFVTWGQFFPIYYLQVYGEDHGLPEKLTQYTLAILNAASIFGRIIPNHLADRFGSLNMITICSFLTGGMIFTIFGAGPSEIGIRTGLGMVIFSLTALTGTPIHGALLDKYGFYAPTIWAGVVCLTGSAFVGVGTKLQRKRKGTWKV</sequence>
<evidence type="ECO:0000256" key="2">
    <source>
        <dbReference type="ARBA" id="ARBA00006727"/>
    </source>
</evidence>
<dbReference type="InterPro" id="IPR011701">
    <property type="entry name" value="MFS"/>
</dbReference>
<feature type="region of interest" description="Disordered" evidence="3">
    <location>
        <begin position="1"/>
        <end position="28"/>
    </location>
</feature>
<evidence type="ECO:0000256" key="3">
    <source>
        <dbReference type="SAM" id="MobiDB-lite"/>
    </source>
</evidence>